<dbReference type="EMBL" id="KI964121">
    <property type="protein sequence ID" value="EUC41071.1"/>
    <property type="molecule type" value="Genomic_DNA"/>
</dbReference>
<gene>
    <name evidence="1" type="ORF">COCMIDRAFT_30077</name>
</gene>
<evidence type="ECO:0000313" key="2">
    <source>
        <dbReference type="Proteomes" id="UP000054032"/>
    </source>
</evidence>
<dbReference type="Proteomes" id="UP000054032">
    <property type="component" value="Unassembled WGS sequence"/>
</dbReference>
<dbReference type="GO" id="GO:0019441">
    <property type="term" value="P:L-tryptophan catabolic process to kynurenine"/>
    <property type="evidence" value="ECO:0007669"/>
    <property type="project" value="InterPro"/>
</dbReference>
<dbReference type="GeneID" id="19121611"/>
<proteinExistence type="predicted"/>
<organism evidence="1 2">
    <name type="scientific">Bipolaris oryzae ATCC 44560</name>
    <dbReference type="NCBI Taxonomy" id="930090"/>
    <lineage>
        <taxon>Eukaryota</taxon>
        <taxon>Fungi</taxon>
        <taxon>Dikarya</taxon>
        <taxon>Ascomycota</taxon>
        <taxon>Pezizomycotina</taxon>
        <taxon>Dothideomycetes</taxon>
        <taxon>Pleosporomycetidae</taxon>
        <taxon>Pleosporales</taxon>
        <taxon>Pleosporineae</taxon>
        <taxon>Pleosporaceae</taxon>
        <taxon>Bipolaris</taxon>
    </lineage>
</organism>
<accession>W6ZBG6</accession>
<dbReference type="InterPro" id="IPR037175">
    <property type="entry name" value="KFase_sf"/>
</dbReference>
<dbReference type="HOGENOM" id="CLU_030671_1_2_1"/>
<dbReference type="GO" id="GO:0004061">
    <property type="term" value="F:arylformamidase activity"/>
    <property type="evidence" value="ECO:0007669"/>
    <property type="project" value="InterPro"/>
</dbReference>
<evidence type="ECO:0000313" key="1">
    <source>
        <dbReference type="EMBL" id="EUC41071.1"/>
    </source>
</evidence>
<name>W6ZBG6_COCMI</name>
<dbReference type="Gene3D" id="3.50.30.50">
    <property type="entry name" value="Putative cyclase"/>
    <property type="match status" value="1"/>
</dbReference>
<sequence>MAATRFIDFTDLPVDKNGPHGNAWGLWGLDDQLGTLNYLTDEVVKVAAKEEIRTGVRVSLKFNKSDNDSWSMMGPSKPRFPRRFTEAKLINKAPMKTAHDEEISSQWDGTRHYGYQNEKVYFMGHTAEEFNNSNVNGLQNMAKRGIAGRGVLIDWYRWMEEQGDIDIDTFSAY</sequence>
<reference evidence="1 2" key="1">
    <citation type="journal article" date="2013" name="PLoS Genet.">
        <title>Comparative genome structure, secondary metabolite, and effector coding capacity across Cochliobolus pathogens.</title>
        <authorList>
            <person name="Condon B.J."/>
            <person name="Leng Y."/>
            <person name="Wu D."/>
            <person name="Bushley K.E."/>
            <person name="Ohm R.A."/>
            <person name="Otillar R."/>
            <person name="Martin J."/>
            <person name="Schackwitz W."/>
            <person name="Grimwood J."/>
            <person name="MohdZainudin N."/>
            <person name="Xue C."/>
            <person name="Wang R."/>
            <person name="Manning V.A."/>
            <person name="Dhillon B."/>
            <person name="Tu Z.J."/>
            <person name="Steffenson B.J."/>
            <person name="Salamov A."/>
            <person name="Sun H."/>
            <person name="Lowry S."/>
            <person name="LaButti K."/>
            <person name="Han J."/>
            <person name="Copeland A."/>
            <person name="Lindquist E."/>
            <person name="Barry K."/>
            <person name="Schmutz J."/>
            <person name="Baker S.E."/>
            <person name="Ciuffetti L.M."/>
            <person name="Grigoriev I.V."/>
            <person name="Zhong S."/>
            <person name="Turgeon B.G."/>
        </authorList>
    </citation>
    <scope>NUCLEOTIDE SEQUENCE [LARGE SCALE GENOMIC DNA]</scope>
    <source>
        <strain evidence="1 2">ATCC 44560</strain>
    </source>
</reference>
<dbReference type="RefSeq" id="XP_007692397.1">
    <property type="nucleotide sequence ID" value="XM_007694207.1"/>
</dbReference>
<protein>
    <submittedName>
        <fullName evidence="1">Uncharacterized protein</fullName>
    </submittedName>
</protein>
<dbReference type="PANTHER" id="PTHR34861">
    <property type="match status" value="1"/>
</dbReference>
<feature type="non-terminal residue" evidence="1">
    <location>
        <position position="173"/>
    </location>
</feature>
<dbReference type="AlphaFoldDB" id="W6ZBG6"/>
<keyword evidence="2" id="KW-1185">Reference proteome</keyword>
<dbReference type="KEGG" id="bor:COCMIDRAFT_30077"/>
<dbReference type="OrthoDB" id="3683765at2759"/>
<dbReference type="PANTHER" id="PTHR34861:SF11">
    <property type="entry name" value="CYCLASE"/>
    <property type="match status" value="1"/>
</dbReference>
<dbReference type="eggNOG" id="ENOG502QTM1">
    <property type="taxonomic scope" value="Eukaryota"/>
</dbReference>